<evidence type="ECO:0000313" key="1">
    <source>
        <dbReference type="EMBL" id="GFT86984.1"/>
    </source>
</evidence>
<gene>
    <name evidence="1" type="ORF">NPIL_128511</name>
</gene>
<dbReference type="PANTHER" id="PTHR45913">
    <property type="entry name" value="EPM2A-INTERACTING PROTEIN 1"/>
    <property type="match status" value="1"/>
</dbReference>
<keyword evidence="2" id="KW-1185">Reference proteome</keyword>
<accession>A0A8X6PV36</accession>
<dbReference type="PANTHER" id="PTHR45913:SF5">
    <property type="entry name" value="GENERAL TRANSCRIPTION FACTOR II-I REPEAT DOMAIN-CONTAINING PROTEIN 2A-LIKE PROTEIN"/>
    <property type="match status" value="1"/>
</dbReference>
<organism evidence="1 2">
    <name type="scientific">Nephila pilipes</name>
    <name type="common">Giant wood spider</name>
    <name type="synonym">Nephila maculata</name>
    <dbReference type="NCBI Taxonomy" id="299642"/>
    <lineage>
        <taxon>Eukaryota</taxon>
        <taxon>Metazoa</taxon>
        <taxon>Ecdysozoa</taxon>
        <taxon>Arthropoda</taxon>
        <taxon>Chelicerata</taxon>
        <taxon>Arachnida</taxon>
        <taxon>Araneae</taxon>
        <taxon>Araneomorphae</taxon>
        <taxon>Entelegynae</taxon>
        <taxon>Araneoidea</taxon>
        <taxon>Nephilidae</taxon>
        <taxon>Nephila</taxon>
    </lineage>
</organism>
<evidence type="ECO:0000313" key="2">
    <source>
        <dbReference type="Proteomes" id="UP000887013"/>
    </source>
</evidence>
<name>A0A8X6PV36_NEPPI</name>
<dbReference type="Proteomes" id="UP000887013">
    <property type="component" value="Unassembled WGS sequence"/>
</dbReference>
<dbReference type="OrthoDB" id="1101576at2759"/>
<dbReference type="AlphaFoldDB" id="A0A8X6PV36"/>
<comment type="caution">
    <text evidence="1">The sequence shown here is derived from an EMBL/GenBank/DDBJ whole genome shotgun (WGS) entry which is preliminary data.</text>
</comment>
<reference evidence="1" key="1">
    <citation type="submission" date="2020-08" db="EMBL/GenBank/DDBJ databases">
        <title>Multicomponent nature underlies the extraordinary mechanical properties of spider dragline silk.</title>
        <authorList>
            <person name="Kono N."/>
            <person name="Nakamura H."/>
            <person name="Mori M."/>
            <person name="Yoshida Y."/>
            <person name="Ohtoshi R."/>
            <person name="Malay A.D."/>
            <person name="Moran D.A.P."/>
            <person name="Tomita M."/>
            <person name="Numata K."/>
            <person name="Arakawa K."/>
        </authorList>
    </citation>
    <scope>NUCLEOTIDE SEQUENCE</scope>
</reference>
<proteinExistence type="predicted"/>
<protein>
    <submittedName>
        <fullName evidence="1">Proteinral transcription factor ii-i repeat domain-containing protein 2a</fullName>
    </submittedName>
</protein>
<dbReference type="EMBL" id="BMAW01024219">
    <property type="protein sequence ID" value="GFT86984.1"/>
    <property type="molecule type" value="Genomic_DNA"/>
</dbReference>
<sequence length="118" mass="13418">MFIKQNTAQKASTLAGYVAAYKIAKNNKPYSEGEFVKDCMVSMGKISCPEKIKICEQTFSTMKLRKNSIRNRLTDEHLFALLKVASSQLKPAFENIMENQKRFHMSHTPNKAEPSNKS</sequence>